<protein>
    <submittedName>
        <fullName evidence="1">Uncharacterized protein</fullName>
    </submittedName>
</protein>
<dbReference type="Proteomes" id="UP000054097">
    <property type="component" value="Unassembled WGS sequence"/>
</dbReference>
<dbReference type="EMBL" id="KN824293">
    <property type="protein sequence ID" value="KIM28336.1"/>
    <property type="molecule type" value="Genomic_DNA"/>
</dbReference>
<sequence length="71" mass="8018">MAAVARYTRRVWKSFLDNGGHETVVCRPLKLENITRGKITASLTIAEHNLNRGKFMAESYSPSQTRSVHSQ</sequence>
<name>A0A0C3BA48_SERVB</name>
<dbReference type="HOGENOM" id="CLU_2741630_0_0_1"/>
<accession>A0A0C3BA48</accession>
<dbReference type="AlphaFoldDB" id="A0A0C3BA48"/>
<evidence type="ECO:0000313" key="1">
    <source>
        <dbReference type="EMBL" id="KIM28336.1"/>
    </source>
</evidence>
<proteinExistence type="predicted"/>
<keyword evidence="2" id="KW-1185">Reference proteome</keyword>
<dbReference type="OrthoDB" id="46529at2759"/>
<reference evidence="2" key="2">
    <citation type="submission" date="2015-01" db="EMBL/GenBank/DDBJ databases">
        <title>Evolutionary Origins and Diversification of the Mycorrhizal Mutualists.</title>
        <authorList>
            <consortium name="DOE Joint Genome Institute"/>
            <consortium name="Mycorrhizal Genomics Consortium"/>
            <person name="Kohler A."/>
            <person name="Kuo A."/>
            <person name="Nagy L.G."/>
            <person name="Floudas D."/>
            <person name="Copeland A."/>
            <person name="Barry K.W."/>
            <person name="Cichocki N."/>
            <person name="Veneault-Fourrey C."/>
            <person name="LaButti K."/>
            <person name="Lindquist E.A."/>
            <person name="Lipzen A."/>
            <person name="Lundell T."/>
            <person name="Morin E."/>
            <person name="Murat C."/>
            <person name="Riley R."/>
            <person name="Ohm R."/>
            <person name="Sun H."/>
            <person name="Tunlid A."/>
            <person name="Henrissat B."/>
            <person name="Grigoriev I.V."/>
            <person name="Hibbett D.S."/>
            <person name="Martin F."/>
        </authorList>
    </citation>
    <scope>NUCLEOTIDE SEQUENCE [LARGE SCALE GENOMIC DNA]</scope>
    <source>
        <strain evidence="2">MAFF 305830</strain>
    </source>
</reference>
<reference evidence="1 2" key="1">
    <citation type="submission" date="2014-04" db="EMBL/GenBank/DDBJ databases">
        <authorList>
            <consortium name="DOE Joint Genome Institute"/>
            <person name="Kuo A."/>
            <person name="Zuccaro A."/>
            <person name="Kohler A."/>
            <person name="Nagy L.G."/>
            <person name="Floudas D."/>
            <person name="Copeland A."/>
            <person name="Barry K.W."/>
            <person name="Cichocki N."/>
            <person name="Veneault-Fourrey C."/>
            <person name="LaButti K."/>
            <person name="Lindquist E.A."/>
            <person name="Lipzen A."/>
            <person name="Lundell T."/>
            <person name="Morin E."/>
            <person name="Murat C."/>
            <person name="Sun H."/>
            <person name="Tunlid A."/>
            <person name="Henrissat B."/>
            <person name="Grigoriev I.V."/>
            <person name="Hibbett D.S."/>
            <person name="Martin F."/>
            <person name="Nordberg H.P."/>
            <person name="Cantor M.N."/>
            <person name="Hua S.X."/>
        </authorList>
    </citation>
    <scope>NUCLEOTIDE SEQUENCE [LARGE SCALE GENOMIC DNA]</scope>
    <source>
        <strain evidence="1 2">MAFF 305830</strain>
    </source>
</reference>
<gene>
    <name evidence="1" type="ORF">M408DRAFT_140108</name>
</gene>
<evidence type="ECO:0000313" key="2">
    <source>
        <dbReference type="Proteomes" id="UP000054097"/>
    </source>
</evidence>
<organism evidence="1 2">
    <name type="scientific">Serendipita vermifera MAFF 305830</name>
    <dbReference type="NCBI Taxonomy" id="933852"/>
    <lineage>
        <taxon>Eukaryota</taxon>
        <taxon>Fungi</taxon>
        <taxon>Dikarya</taxon>
        <taxon>Basidiomycota</taxon>
        <taxon>Agaricomycotina</taxon>
        <taxon>Agaricomycetes</taxon>
        <taxon>Sebacinales</taxon>
        <taxon>Serendipitaceae</taxon>
        <taxon>Serendipita</taxon>
    </lineage>
</organism>